<dbReference type="InterPro" id="IPR035897">
    <property type="entry name" value="Toll_tir_struct_dom_sf"/>
</dbReference>
<dbReference type="InterPro" id="IPR000157">
    <property type="entry name" value="TIR_dom"/>
</dbReference>
<dbReference type="Gene3D" id="3.40.50.10140">
    <property type="entry name" value="Toll/interleukin-1 receptor homology (TIR) domain"/>
    <property type="match status" value="1"/>
</dbReference>
<keyword evidence="5" id="KW-1185">Reference proteome</keyword>
<name>A0AAD5IJ60_ACENE</name>
<dbReference type="InterPro" id="IPR044974">
    <property type="entry name" value="Disease_R_plants"/>
</dbReference>
<dbReference type="PANTHER" id="PTHR11017">
    <property type="entry name" value="LEUCINE-RICH REPEAT-CONTAINING PROTEIN"/>
    <property type="match status" value="1"/>
</dbReference>
<evidence type="ECO:0000313" key="4">
    <source>
        <dbReference type="EMBL" id="KAI9165801.1"/>
    </source>
</evidence>
<keyword evidence="1" id="KW-0433">Leucine-rich repeat</keyword>
<evidence type="ECO:0000259" key="3">
    <source>
        <dbReference type="PROSITE" id="PS50104"/>
    </source>
</evidence>
<dbReference type="PANTHER" id="PTHR11017:SF479">
    <property type="entry name" value="DISEASE RESISTANCE PROTEIN (TIR-NBS-LRR CLASS) FAMILY"/>
    <property type="match status" value="1"/>
</dbReference>
<dbReference type="SUPFAM" id="SSF52200">
    <property type="entry name" value="Toll/Interleukin receptor TIR domain"/>
    <property type="match status" value="1"/>
</dbReference>
<reference evidence="4" key="1">
    <citation type="journal article" date="2022" name="Plant J.">
        <title>Strategies of tolerance reflected in two North American maple genomes.</title>
        <authorList>
            <person name="McEvoy S.L."/>
            <person name="Sezen U.U."/>
            <person name="Trouern-Trend A."/>
            <person name="McMahon S.M."/>
            <person name="Schaberg P.G."/>
            <person name="Yang J."/>
            <person name="Wegrzyn J.L."/>
            <person name="Swenson N.G."/>
        </authorList>
    </citation>
    <scope>NUCLEOTIDE SEQUENCE</scope>
    <source>
        <strain evidence="4">91603</strain>
    </source>
</reference>
<reference evidence="4" key="2">
    <citation type="submission" date="2023-02" db="EMBL/GenBank/DDBJ databases">
        <authorList>
            <person name="Swenson N.G."/>
            <person name="Wegrzyn J.L."/>
            <person name="Mcevoy S.L."/>
        </authorList>
    </citation>
    <scope>NUCLEOTIDE SEQUENCE</scope>
    <source>
        <strain evidence="4">91603</strain>
        <tissue evidence="4">Leaf</tissue>
    </source>
</reference>
<evidence type="ECO:0000256" key="2">
    <source>
        <dbReference type="ARBA" id="ARBA00022737"/>
    </source>
</evidence>
<dbReference type="AlphaFoldDB" id="A0AAD5IJ60"/>
<evidence type="ECO:0000313" key="5">
    <source>
        <dbReference type="Proteomes" id="UP001064489"/>
    </source>
</evidence>
<accession>A0AAD5IJ60</accession>
<dbReference type="Pfam" id="PF20160">
    <property type="entry name" value="C-JID"/>
    <property type="match status" value="1"/>
</dbReference>
<feature type="domain" description="TIR" evidence="3">
    <location>
        <begin position="1"/>
        <end position="82"/>
    </location>
</feature>
<dbReference type="EMBL" id="JAJSOW010000105">
    <property type="protein sequence ID" value="KAI9165801.1"/>
    <property type="molecule type" value="Genomic_DNA"/>
</dbReference>
<comment type="caution">
    <text evidence="4">The sequence shown here is derived from an EMBL/GenBank/DDBJ whole genome shotgun (WGS) entry which is preliminary data.</text>
</comment>
<dbReference type="Proteomes" id="UP001064489">
    <property type="component" value="Chromosome 10"/>
</dbReference>
<dbReference type="PROSITE" id="PS50104">
    <property type="entry name" value="TIR"/>
    <property type="match status" value="1"/>
</dbReference>
<dbReference type="Pfam" id="PF01582">
    <property type="entry name" value="TIR"/>
    <property type="match status" value="1"/>
</dbReference>
<proteinExistence type="predicted"/>
<gene>
    <name evidence="4" type="ORF">LWI28_020782</name>
</gene>
<evidence type="ECO:0000256" key="1">
    <source>
        <dbReference type="ARBA" id="ARBA00022614"/>
    </source>
</evidence>
<keyword evidence="2" id="KW-0677">Repeat</keyword>
<dbReference type="InterPro" id="IPR045344">
    <property type="entry name" value="C-JID"/>
</dbReference>
<organism evidence="4 5">
    <name type="scientific">Acer negundo</name>
    <name type="common">Box elder</name>
    <dbReference type="NCBI Taxonomy" id="4023"/>
    <lineage>
        <taxon>Eukaryota</taxon>
        <taxon>Viridiplantae</taxon>
        <taxon>Streptophyta</taxon>
        <taxon>Embryophyta</taxon>
        <taxon>Tracheophyta</taxon>
        <taxon>Spermatophyta</taxon>
        <taxon>Magnoliopsida</taxon>
        <taxon>eudicotyledons</taxon>
        <taxon>Gunneridae</taxon>
        <taxon>Pentapetalae</taxon>
        <taxon>rosids</taxon>
        <taxon>malvids</taxon>
        <taxon>Sapindales</taxon>
        <taxon>Sapindaceae</taxon>
        <taxon>Hippocastanoideae</taxon>
        <taxon>Acereae</taxon>
        <taxon>Acer</taxon>
    </lineage>
</organism>
<protein>
    <recommendedName>
        <fullName evidence="3">TIR domain-containing protein</fullName>
    </recommendedName>
</protein>
<dbReference type="GO" id="GO:0007165">
    <property type="term" value="P:signal transduction"/>
    <property type="evidence" value="ECO:0007669"/>
    <property type="project" value="InterPro"/>
</dbReference>
<dbReference type="GO" id="GO:0006952">
    <property type="term" value="P:defense response"/>
    <property type="evidence" value="ECO:0007669"/>
    <property type="project" value="InterPro"/>
</dbReference>
<sequence>MYGRIVMPIFYEVDPAHVRFQIGSLADAFAKHEQRYKDCLGKVQRWKDALNEAANLSGSDSRVIKPESVLIEAIVEDVLKRLNDLVKLLPCWLNDNFVGFGLCAVVAFRDHEDNGAFLYINFECKLKSEDGQLDVSYGTFGHFNTSRSRRKCYKIGSDHVYMGFDSTTIYLDDIDELYYDEAFFQFYFEGPLGKPIECCKVKKCGVHLMYAQDIGKPSGSFNSDDEDEFWDSMEKSISSDDEEALLKIQSLATLWKGHDYNENRHATPHCTAICFPGSEVPEGFSFRNLGSFISVKLPPGWLNDNFVGFGLCAVVEFRDHEDTGAFLEINFECKLKSEDGQWDVSHGTFSDSHTSRSRRKCYKIGSDHVYMGFDSNTIYLDDIDELCYDEVCFQFCLEGPFGKPIECCKVKKCGFRLMYA</sequence>